<dbReference type="OrthoDB" id="2555653at2759"/>
<organism evidence="4 5">
    <name type="scientific">Ustilago hordei</name>
    <name type="common">Barley covered smut fungus</name>
    <dbReference type="NCBI Taxonomy" id="120017"/>
    <lineage>
        <taxon>Eukaryota</taxon>
        <taxon>Fungi</taxon>
        <taxon>Dikarya</taxon>
        <taxon>Basidiomycota</taxon>
        <taxon>Ustilaginomycotina</taxon>
        <taxon>Ustilaginomycetes</taxon>
        <taxon>Ustilaginales</taxon>
        <taxon>Ustilaginaceae</taxon>
        <taxon>Ustilago</taxon>
    </lineage>
</organism>
<feature type="compositionally biased region" description="Low complexity" evidence="1">
    <location>
        <begin position="44"/>
        <end position="55"/>
    </location>
</feature>
<feature type="signal peptide" evidence="3">
    <location>
        <begin position="1"/>
        <end position="23"/>
    </location>
</feature>
<feature type="region of interest" description="Disordered" evidence="1">
    <location>
        <begin position="204"/>
        <end position="321"/>
    </location>
</feature>
<feature type="chain" id="PRO_5003658904" evidence="3">
    <location>
        <begin position="24"/>
        <end position="321"/>
    </location>
</feature>
<evidence type="ECO:0000256" key="2">
    <source>
        <dbReference type="SAM" id="Phobius"/>
    </source>
</evidence>
<feature type="region of interest" description="Disordered" evidence="1">
    <location>
        <begin position="146"/>
        <end position="190"/>
    </location>
</feature>
<reference evidence="4 5" key="1">
    <citation type="journal article" date="2012" name="Plant Cell">
        <title>Genome comparison of barley and maize smut fungi reveals targeted loss of RNA silencing components and species-specific presence of transposable elements.</title>
        <authorList>
            <person name="Laurie J.D."/>
            <person name="Ali S."/>
            <person name="Linning R."/>
            <person name="Mannhaupt G."/>
            <person name="Wong P."/>
            <person name="Gueldener U."/>
            <person name="Muensterkoetter M."/>
            <person name="Moore R."/>
            <person name="Kahmann R."/>
            <person name="Bakkeren G."/>
            <person name="Schirawski J."/>
        </authorList>
    </citation>
    <scope>NUCLEOTIDE SEQUENCE [LARGE SCALE GENOMIC DNA]</scope>
    <source>
        <strain evidence="5">Uh4875-4</strain>
    </source>
</reference>
<feature type="compositionally biased region" description="Polar residues" evidence="1">
    <location>
        <begin position="34"/>
        <end position="43"/>
    </location>
</feature>
<dbReference type="Proteomes" id="UP000006174">
    <property type="component" value="Unassembled WGS sequence"/>
</dbReference>
<feature type="compositionally biased region" description="Low complexity" evidence="1">
    <location>
        <begin position="209"/>
        <end position="223"/>
    </location>
</feature>
<comment type="caution">
    <text evidence="4">The sequence shown here is derived from an EMBL/GenBank/DDBJ whole genome shotgun (WGS) entry which is preliminary data.</text>
</comment>
<keyword evidence="2" id="KW-1133">Transmembrane helix</keyword>
<feature type="compositionally biased region" description="Polar residues" evidence="1">
    <location>
        <begin position="240"/>
        <end position="258"/>
    </location>
</feature>
<keyword evidence="2" id="KW-0472">Membrane</keyword>
<accession>I2FXR6</accession>
<feature type="compositionally biased region" description="Basic and acidic residues" evidence="1">
    <location>
        <begin position="281"/>
        <end position="300"/>
    </location>
</feature>
<evidence type="ECO:0000256" key="3">
    <source>
        <dbReference type="SAM" id="SignalP"/>
    </source>
</evidence>
<sequence>MLTPPSTAVLLLVLSIAPFPTIAQASNQATLLATSPSQSSTNPSAVADSSDSTAMSSSSSQSFWDNLSKHWTEADSTKQTFMAILLVIQLVALFFFIKSTLDKMFGRRAEYRNQRTKRFARRAAIAAAGGSSKAGIPLSHQRPLYRSDAKPQLPPRPTQDHPLARPSTSLSPQSAFQTTSTGDIILPSWTESGPTPLNIIVEEPEEGLSRSNSPLSSRPHSPLYYRDSPLSPVFPARQDMPQQPWSARSASPRDNTSLRLRERNDYGMLPFSIDRSSTPDTRLEDVKRPLNRSIYHDEPSSHFPPQSPFPEPCSSQFISPA</sequence>
<dbReference type="HOGENOM" id="CLU_866531_0_0_1"/>
<dbReference type="EMBL" id="CAGI01000167">
    <property type="protein sequence ID" value="CCF51709.1"/>
    <property type="molecule type" value="Genomic_DNA"/>
</dbReference>
<gene>
    <name evidence="4" type="ORF">UHOR_03711</name>
</gene>
<proteinExistence type="predicted"/>
<keyword evidence="5" id="KW-1185">Reference proteome</keyword>
<dbReference type="OMA" id="NQRTKRF"/>
<keyword evidence="3" id="KW-0732">Signal</keyword>
<evidence type="ECO:0000313" key="4">
    <source>
        <dbReference type="EMBL" id="CCF51709.1"/>
    </source>
</evidence>
<feature type="region of interest" description="Disordered" evidence="1">
    <location>
        <begin position="34"/>
        <end position="55"/>
    </location>
</feature>
<evidence type="ECO:0000313" key="5">
    <source>
        <dbReference type="Proteomes" id="UP000006174"/>
    </source>
</evidence>
<feature type="transmembrane region" description="Helical" evidence="2">
    <location>
        <begin position="80"/>
        <end position="97"/>
    </location>
</feature>
<feature type="compositionally biased region" description="Low complexity" evidence="1">
    <location>
        <begin position="312"/>
        <end position="321"/>
    </location>
</feature>
<feature type="compositionally biased region" description="Polar residues" evidence="1">
    <location>
        <begin position="166"/>
        <end position="182"/>
    </location>
</feature>
<dbReference type="AlphaFoldDB" id="I2FXR6"/>
<name>I2FXR6_USTHO</name>
<keyword evidence="2" id="KW-0812">Transmembrane</keyword>
<dbReference type="eggNOG" id="ENOG502RE4M">
    <property type="taxonomic scope" value="Eukaryota"/>
</dbReference>
<protein>
    <submittedName>
        <fullName evidence="4">Uncharacterized protein</fullName>
    </submittedName>
</protein>
<evidence type="ECO:0000256" key="1">
    <source>
        <dbReference type="SAM" id="MobiDB-lite"/>
    </source>
</evidence>